<keyword evidence="10 14" id="KW-0472">Membrane</keyword>
<dbReference type="KEGG" id="sdu:111233341"/>
<name>A0A3B4UAA7_SERDU</name>
<dbReference type="SUPFAM" id="SSF52058">
    <property type="entry name" value="L domain-like"/>
    <property type="match status" value="2"/>
</dbReference>
<dbReference type="STRING" id="41447.ENSSDUP00000015302"/>
<evidence type="ECO:0000313" key="18">
    <source>
        <dbReference type="Proteomes" id="UP000261420"/>
    </source>
</evidence>
<dbReference type="InterPro" id="IPR035897">
    <property type="entry name" value="Toll_tir_struct_dom_sf"/>
</dbReference>
<evidence type="ECO:0000256" key="11">
    <source>
        <dbReference type="ARBA" id="ARBA00023170"/>
    </source>
</evidence>
<feature type="domain" description="TIR" evidence="16">
    <location>
        <begin position="786"/>
        <end position="927"/>
    </location>
</feature>
<evidence type="ECO:0000256" key="1">
    <source>
        <dbReference type="ARBA" id="ARBA00004479"/>
    </source>
</evidence>
<dbReference type="Pfam" id="PF13306">
    <property type="entry name" value="LRR_5"/>
    <property type="match status" value="1"/>
</dbReference>
<evidence type="ECO:0000313" key="17">
    <source>
        <dbReference type="Ensembl" id="ENSSDUP00000015302.1"/>
    </source>
</evidence>
<dbReference type="Gene3D" id="3.80.10.10">
    <property type="entry name" value="Ribonuclease Inhibitor"/>
    <property type="match status" value="4"/>
</dbReference>
<evidence type="ECO:0000256" key="3">
    <source>
        <dbReference type="ARBA" id="ARBA00022588"/>
    </source>
</evidence>
<keyword evidence="11" id="KW-0675">Receptor</keyword>
<keyword evidence="7" id="KW-0677">Repeat</keyword>
<dbReference type="Gene3D" id="3.40.50.10140">
    <property type="entry name" value="Toll/interleukin-1 receptor homology (TIR) domain"/>
    <property type="match status" value="1"/>
</dbReference>
<keyword evidence="9 14" id="KW-1133">Transmembrane helix</keyword>
<reference evidence="17" key="2">
    <citation type="submission" date="2025-09" db="UniProtKB">
        <authorList>
            <consortium name="Ensembl"/>
        </authorList>
    </citation>
    <scope>IDENTIFICATION</scope>
</reference>
<dbReference type="PRINTS" id="PR00019">
    <property type="entry name" value="LEURICHRPT"/>
</dbReference>
<evidence type="ECO:0000256" key="15">
    <source>
        <dbReference type="SAM" id="SignalP"/>
    </source>
</evidence>
<feature type="transmembrane region" description="Helical" evidence="14">
    <location>
        <begin position="739"/>
        <end position="759"/>
    </location>
</feature>
<dbReference type="AlphaFoldDB" id="A0A3B4UAA7"/>
<dbReference type="FunFam" id="3.80.10.10:FF:001164">
    <property type="entry name" value="GH01279p"/>
    <property type="match status" value="1"/>
</dbReference>
<comment type="similarity">
    <text evidence="2">Belongs to the Toll-like receptor family.</text>
</comment>
<dbReference type="Pfam" id="PF01582">
    <property type="entry name" value="TIR"/>
    <property type="match status" value="1"/>
</dbReference>
<keyword evidence="13" id="KW-0395">Inflammatory response</keyword>
<dbReference type="GeneID" id="111233341"/>
<evidence type="ECO:0000256" key="14">
    <source>
        <dbReference type="SAM" id="Phobius"/>
    </source>
</evidence>
<keyword evidence="18" id="KW-1185">Reference proteome</keyword>
<feature type="chain" id="PRO_5017325053" evidence="15">
    <location>
        <begin position="27"/>
        <end position="956"/>
    </location>
</feature>
<keyword evidence="12" id="KW-0325">Glycoprotein</keyword>
<dbReference type="GO" id="GO:0006954">
    <property type="term" value="P:inflammatory response"/>
    <property type="evidence" value="ECO:0007669"/>
    <property type="project" value="UniProtKB-KW"/>
</dbReference>
<dbReference type="FunFam" id="3.80.10.10:FF:000770">
    <property type="entry name" value="Uncharacterized protein"/>
    <property type="match status" value="1"/>
</dbReference>
<dbReference type="GO" id="GO:0038023">
    <property type="term" value="F:signaling receptor activity"/>
    <property type="evidence" value="ECO:0007669"/>
    <property type="project" value="TreeGrafter"/>
</dbReference>
<keyword evidence="4" id="KW-0433">Leucine-rich repeat</keyword>
<evidence type="ECO:0000256" key="6">
    <source>
        <dbReference type="ARBA" id="ARBA00022729"/>
    </source>
</evidence>
<dbReference type="PANTHER" id="PTHR24365:SF522">
    <property type="entry name" value="LOW QUALITY PROTEIN: TOLL-LIKE RECEPTOR 13-RELATED"/>
    <property type="match status" value="1"/>
</dbReference>
<dbReference type="SUPFAM" id="SSF52200">
    <property type="entry name" value="Toll/Interleukin receptor TIR domain"/>
    <property type="match status" value="1"/>
</dbReference>
<feature type="signal peptide" evidence="15">
    <location>
        <begin position="1"/>
        <end position="26"/>
    </location>
</feature>
<evidence type="ECO:0000256" key="10">
    <source>
        <dbReference type="ARBA" id="ARBA00023136"/>
    </source>
</evidence>
<dbReference type="PROSITE" id="PS50104">
    <property type="entry name" value="TIR"/>
    <property type="match status" value="1"/>
</dbReference>
<evidence type="ECO:0000256" key="9">
    <source>
        <dbReference type="ARBA" id="ARBA00022989"/>
    </source>
</evidence>
<reference evidence="17" key="1">
    <citation type="submission" date="2025-08" db="UniProtKB">
        <authorList>
            <consortium name="Ensembl"/>
        </authorList>
    </citation>
    <scope>IDENTIFICATION</scope>
</reference>
<evidence type="ECO:0000256" key="8">
    <source>
        <dbReference type="ARBA" id="ARBA00022859"/>
    </source>
</evidence>
<dbReference type="SMART" id="SM00365">
    <property type="entry name" value="LRR_SD22"/>
    <property type="match status" value="7"/>
</dbReference>
<protein>
    <submittedName>
        <fullName evidence="17">Toll-like receptor 13</fullName>
    </submittedName>
</protein>
<dbReference type="PROSITE" id="PS51450">
    <property type="entry name" value="LRR"/>
    <property type="match status" value="4"/>
</dbReference>
<dbReference type="GeneTree" id="ENSGT00940000163999"/>
<keyword evidence="3" id="KW-0399">Innate immunity</keyword>
<evidence type="ECO:0000256" key="5">
    <source>
        <dbReference type="ARBA" id="ARBA00022692"/>
    </source>
</evidence>
<dbReference type="FunFam" id="3.40.50.10140:FF:000001">
    <property type="entry name" value="Toll-like receptor 2"/>
    <property type="match status" value="1"/>
</dbReference>
<dbReference type="OMA" id="YTPQLKG"/>
<evidence type="ECO:0000256" key="4">
    <source>
        <dbReference type="ARBA" id="ARBA00022614"/>
    </source>
</evidence>
<dbReference type="InterPro" id="IPR003591">
    <property type="entry name" value="Leu-rich_rpt_typical-subtyp"/>
</dbReference>
<dbReference type="SUPFAM" id="SSF52075">
    <property type="entry name" value="Outer arm dynein light chain 1"/>
    <property type="match status" value="1"/>
</dbReference>
<evidence type="ECO:0000256" key="13">
    <source>
        <dbReference type="ARBA" id="ARBA00023198"/>
    </source>
</evidence>
<dbReference type="SMART" id="SM00369">
    <property type="entry name" value="LRR_TYP"/>
    <property type="match status" value="14"/>
</dbReference>
<dbReference type="SMART" id="SM00255">
    <property type="entry name" value="TIR"/>
    <property type="match status" value="1"/>
</dbReference>
<evidence type="ECO:0000256" key="2">
    <source>
        <dbReference type="ARBA" id="ARBA00009634"/>
    </source>
</evidence>
<keyword evidence="8" id="KW-0391">Immunity</keyword>
<evidence type="ECO:0000259" key="16">
    <source>
        <dbReference type="PROSITE" id="PS50104"/>
    </source>
</evidence>
<dbReference type="InterPro" id="IPR026906">
    <property type="entry name" value="LRR_5"/>
</dbReference>
<keyword evidence="6 15" id="KW-0732">Signal</keyword>
<proteinExistence type="inferred from homology"/>
<evidence type="ECO:0000256" key="7">
    <source>
        <dbReference type="ARBA" id="ARBA00022737"/>
    </source>
</evidence>
<dbReference type="InterPro" id="IPR001611">
    <property type="entry name" value="Leu-rich_rpt"/>
</dbReference>
<dbReference type="RefSeq" id="XP_022616855.1">
    <property type="nucleotide sequence ID" value="XM_022761134.1"/>
</dbReference>
<dbReference type="InterPro" id="IPR000157">
    <property type="entry name" value="TIR_dom"/>
</dbReference>
<dbReference type="InterPro" id="IPR032675">
    <property type="entry name" value="LRR_dom_sf"/>
</dbReference>
<sequence>METTGSWSLLLFSLLSCMLHLNPLLAFSLKSCTIAYPENANNMLVTCNDHYLTAIPDDIPKNATSLNLASNQIAKITMTDLRGLSKVRVVEVQYNLISHIDDGAFTDLTELKVLIMDENKLTQLTDDMFQGLSKLVTLSLYSNHISYISPVAFQSLVNIETVILGANQLHQITDIAPLLKIPTLHDLMMGYNKFTSFQSEDLPFNVSNLRLLHLSLNPLRRFSITKDVFPYLQSLDLCKCSSDIEWDVSNKTFLRSLTSLSFSGNYISFESYKAILQTADSLQKLHLFFMKEWVDKGLIDIACQIPSLRTLHVTNSRIGTLDDHLLSSCSQLTELTLSSNELSKMSEHSLGSVTQLRVLELDRNQLSKPPLVLQGLSKLETLNLESNFISELDCLDFKNLTRLTILDLNNNRISTLKGCVFQNLNDLQILNIGKNALFAFFNTFKVNLWKLESLNLRNNGHLKLMQGDFRNLSSLSFLDLESDVYHNVYDGAFEGLDNLQTLTLSLCRCEKEFFRGLPRLENLTLHLTYNWNQRTFQENDEPPFSYLPKLKKLVLKVYDSNHPNISPDLLRGLKSLEYLMTDRFFMKAINPDTFKYTPQLRSLQIINCDLSYLDPKLFWPIPNLQALDLSNNKLRSLDFLTPANLQVLSWLKITENELSIITDFVFQSLPALTYLDLTGNPLTCDCSNSGFNQWVLSNNWTQVVNGHQYTCAFPIREQGQKFLDFDVHACWVDANFLCFISSTFLVVLTLLVSFIYYFLRWHLTYAYYLFLAFLYDKRRRKEGTPHQYDAFVSYNVHDEAWVYRELLPVLEGQQGWRLCLHHRDFEPGKPIVDNITDAIYGSRKTICVISRHYLQSEWCSREIQMASFRLFDEQEDVLILLFLEDIPAQQLSPYFRMRSLVKRCTYLSWLKAGQHTGAFWMNIWRALETSEETHLTEQPSFISVTVPPQELSPGTF</sequence>
<dbReference type="GO" id="GO:0045087">
    <property type="term" value="P:innate immune response"/>
    <property type="evidence" value="ECO:0007669"/>
    <property type="project" value="UniProtKB-KW"/>
</dbReference>
<dbReference type="Proteomes" id="UP000261420">
    <property type="component" value="Unplaced"/>
</dbReference>
<keyword evidence="5 14" id="KW-0812">Transmembrane</keyword>
<dbReference type="GO" id="GO:0005886">
    <property type="term" value="C:plasma membrane"/>
    <property type="evidence" value="ECO:0007669"/>
    <property type="project" value="TreeGrafter"/>
</dbReference>
<accession>A0A3B4UAA7</accession>
<evidence type="ECO:0000256" key="12">
    <source>
        <dbReference type="ARBA" id="ARBA00023180"/>
    </source>
</evidence>
<dbReference type="GO" id="GO:0002224">
    <property type="term" value="P:toll-like receptor signaling pathway"/>
    <property type="evidence" value="ECO:0007669"/>
    <property type="project" value="TreeGrafter"/>
</dbReference>
<dbReference type="PANTHER" id="PTHR24365">
    <property type="entry name" value="TOLL-LIKE RECEPTOR"/>
    <property type="match status" value="1"/>
</dbReference>
<comment type="subcellular location">
    <subcellularLocation>
        <location evidence="1">Membrane</location>
        <topology evidence="1">Single-pass type I membrane protein</topology>
    </subcellularLocation>
</comment>
<dbReference type="Ensembl" id="ENSSDUT00000015589.1">
    <property type="protein sequence ID" value="ENSSDUP00000015302.1"/>
    <property type="gene ID" value="ENSSDUG00000011175.1"/>
</dbReference>
<dbReference type="Pfam" id="PF13855">
    <property type="entry name" value="LRR_8"/>
    <property type="match status" value="4"/>
</dbReference>
<organism evidence="17 18">
    <name type="scientific">Seriola dumerili</name>
    <name type="common">Greater amberjack</name>
    <name type="synonym">Caranx dumerili</name>
    <dbReference type="NCBI Taxonomy" id="41447"/>
    <lineage>
        <taxon>Eukaryota</taxon>
        <taxon>Metazoa</taxon>
        <taxon>Chordata</taxon>
        <taxon>Craniata</taxon>
        <taxon>Vertebrata</taxon>
        <taxon>Euteleostomi</taxon>
        <taxon>Actinopterygii</taxon>
        <taxon>Neopterygii</taxon>
        <taxon>Teleostei</taxon>
        <taxon>Neoteleostei</taxon>
        <taxon>Acanthomorphata</taxon>
        <taxon>Carangaria</taxon>
        <taxon>Carangiformes</taxon>
        <taxon>Carangidae</taxon>
        <taxon>Seriola</taxon>
    </lineage>
</organism>